<gene>
    <name evidence="3" type="ORF">AOX59_18090</name>
</gene>
<proteinExistence type="predicted"/>
<dbReference type="EMBL" id="CP013862">
    <property type="protein sequence ID" value="ALX50320.1"/>
    <property type="molecule type" value="Genomic_DNA"/>
</dbReference>
<feature type="compositionally biased region" description="Polar residues" evidence="1">
    <location>
        <begin position="26"/>
        <end position="38"/>
    </location>
</feature>
<evidence type="ECO:0000256" key="2">
    <source>
        <dbReference type="SAM" id="SignalP"/>
    </source>
</evidence>
<keyword evidence="2" id="KW-0732">Signal</keyword>
<accession>A0A0U3WB19</accession>
<evidence type="ECO:0000313" key="4">
    <source>
        <dbReference type="Proteomes" id="UP000050331"/>
    </source>
</evidence>
<organism evidence="3 4">
    <name type="scientific">Lentibacillus amyloliquefaciens</name>
    <dbReference type="NCBI Taxonomy" id="1472767"/>
    <lineage>
        <taxon>Bacteria</taxon>
        <taxon>Bacillati</taxon>
        <taxon>Bacillota</taxon>
        <taxon>Bacilli</taxon>
        <taxon>Bacillales</taxon>
        <taxon>Bacillaceae</taxon>
        <taxon>Lentibacillus</taxon>
    </lineage>
</organism>
<feature type="compositionally biased region" description="Polar residues" evidence="1">
    <location>
        <begin position="48"/>
        <end position="63"/>
    </location>
</feature>
<evidence type="ECO:0000313" key="3">
    <source>
        <dbReference type="EMBL" id="ALX50320.1"/>
    </source>
</evidence>
<sequence>MPKRIFLLCLTFIFTLSVAVACSNQSNENDAQNNGEESAQSKEDENEVSNQDNDGNESNSNDAQNDDDETDSVLNDDQSSNDQTNDDNEQSSSSDDSASANDNNLPEIIEIDEQIQHEEGVTFTLEQIAFKEDHISVDFNAENHSGFSQYLASAGRAKSSDLGGITLQDDTGYDYRYVADEDTDRIQLEDQEKVTGTVSFAGRIQDDAKSLTLRFNPDNVEPQFNFEDIEIEW</sequence>
<dbReference type="AlphaFoldDB" id="A0A0U3WB19"/>
<dbReference type="KEGG" id="lao:AOX59_18090"/>
<dbReference type="Proteomes" id="UP000050331">
    <property type="component" value="Chromosome"/>
</dbReference>
<evidence type="ECO:0008006" key="5">
    <source>
        <dbReference type="Google" id="ProtNLM"/>
    </source>
</evidence>
<reference evidence="3 4" key="1">
    <citation type="submission" date="2016-01" db="EMBL/GenBank/DDBJ databases">
        <title>Complete genome sequence of strain Lentibacillus amyloliquefaciens LAM0015T isolated from saline sediment.</title>
        <authorList>
            <person name="Wang J.-L."/>
            <person name="He M.-X."/>
        </authorList>
    </citation>
    <scope>NUCLEOTIDE SEQUENCE [LARGE SCALE GENOMIC DNA]</scope>
    <source>
        <strain evidence="3 4">LAM0015</strain>
    </source>
</reference>
<dbReference type="OrthoDB" id="2970967at2"/>
<feature type="compositionally biased region" description="Low complexity" evidence="1">
    <location>
        <begin position="90"/>
        <end position="102"/>
    </location>
</feature>
<name>A0A0U3WB19_9BACI</name>
<dbReference type="PROSITE" id="PS51257">
    <property type="entry name" value="PROKAR_LIPOPROTEIN"/>
    <property type="match status" value="1"/>
</dbReference>
<dbReference type="RefSeq" id="WP_068447706.1">
    <property type="nucleotide sequence ID" value="NZ_CP013862.1"/>
</dbReference>
<keyword evidence="4" id="KW-1185">Reference proteome</keyword>
<evidence type="ECO:0000256" key="1">
    <source>
        <dbReference type="SAM" id="MobiDB-lite"/>
    </source>
</evidence>
<dbReference type="STRING" id="1472767.AOX59_18090"/>
<feature type="region of interest" description="Disordered" evidence="1">
    <location>
        <begin position="26"/>
        <end position="102"/>
    </location>
</feature>
<feature type="signal peptide" evidence="2">
    <location>
        <begin position="1"/>
        <end position="21"/>
    </location>
</feature>
<feature type="chain" id="PRO_5006846161" description="DUF4352 domain-containing protein" evidence="2">
    <location>
        <begin position="22"/>
        <end position="233"/>
    </location>
</feature>
<protein>
    <recommendedName>
        <fullName evidence="5">DUF4352 domain-containing protein</fullName>
    </recommendedName>
</protein>